<feature type="chain" id="PRO_5042539135" evidence="1">
    <location>
        <begin position="16"/>
        <end position="194"/>
    </location>
</feature>
<proteinExistence type="predicted"/>
<dbReference type="PANTHER" id="PTHR42047:SF1">
    <property type="entry name" value="PROTEIN, PUTATIVE (AFU_ORTHOLOGUE AFUA_6G03560)-RELATED"/>
    <property type="match status" value="1"/>
</dbReference>
<evidence type="ECO:0000256" key="1">
    <source>
        <dbReference type="SAM" id="SignalP"/>
    </source>
</evidence>
<gene>
    <name evidence="2" type="ORF">KHLLAP_LOCUS13644</name>
</gene>
<accession>A0AAI8YQB5</accession>
<dbReference type="AlphaFoldDB" id="A0AAI8YQB5"/>
<feature type="signal peptide" evidence="1">
    <location>
        <begin position="1"/>
        <end position="15"/>
    </location>
</feature>
<sequence>MQFLAALTLPGFASATAYSIAAFAPGTVIDGASMQAAGSGFYTGISGPATYCPENSGKCPEVHGTLVYDGMTGMAVEVHGGQEIYVDPTGLVKYTVAHSAYIPNGAFIGGWFHQTIVDDCGPETQVEVLNFLANDGSNFGGLSLCPDIPDYLNNTGASYALYAKTESFNLTDCIDAIGLSLIGSDSDYGCWQYE</sequence>
<reference evidence="2" key="1">
    <citation type="submission" date="2023-10" db="EMBL/GenBank/DDBJ databases">
        <authorList>
            <person name="Hackl T."/>
        </authorList>
    </citation>
    <scope>NUCLEOTIDE SEQUENCE</scope>
</reference>
<comment type="caution">
    <text evidence="2">The sequence shown here is derived from an EMBL/GenBank/DDBJ whole genome shotgun (WGS) entry which is preliminary data.</text>
</comment>
<evidence type="ECO:0000313" key="3">
    <source>
        <dbReference type="Proteomes" id="UP001295740"/>
    </source>
</evidence>
<protein>
    <submittedName>
        <fullName evidence="2">Uu.00g012950.m01.CDS01</fullName>
    </submittedName>
</protein>
<dbReference type="Proteomes" id="UP001295740">
    <property type="component" value="Unassembled WGS sequence"/>
</dbReference>
<dbReference type="InterPro" id="IPR052820">
    <property type="entry name" value="PhiA_domain"/>
</dbReference>
<organism evidence="2 3">
    <name type="scientific">Anthostomella pinea</name>
    <dbReference type="NCBI Taxonomy" id="933095"/>
    <lineage>
        <taxon>Eukaryota</taxon>
        <taxon>Fungi</taxon>
        <taxon>Dikarya</taxon>
        <taxon>Ascomycota</taxon>
        <taxon>Pezizomycotina</taxon>
        <taxon>Sordariomycetes</taxon>
        <taxon>Xylariomycetidae</taxon>
        <taxon>Xylariales</taxon>
        <taxon>Xylariaceae</taxon>
        <taxon>Anthostomella</taxon>
    </lineage>
</organism>
<dbReference type="PANTHER" id="PTHR42047">
    <property type="entry name" value="PROTEIN, PUTATIVE (AFU_ORTHOLOGUE AFUA_6G03560)-RELATED"/>
    <property type="match status" value="1"/>
</dbReference>
<dbReference type="EMBL" id="CAUWAG010000020">
    <property type="protein sequence ID" value="CAJ2513176.1"/>
    <property type="molecule type" value="Genomic_DNA"/>
</dbReference>
<keyword evidence="1" id="KW-0732">Signal</keyword>
<keyword evidence="3" id="KW-1185">Reference proteome</keyword>
<evidence type="ECO:0000313" key="2">
    <source>
        <dbReference type="EMBL" id="CAJ2513176.1"/>
    </source>
</evidence>
<name>A0AAI8YQB5_9PEZI</name>